<organism evidence="3 4">
    <name type="scientific">Streptomyces coeruleorubidus</name>
    <dbReference type="NCBI Taxonomy" id="116188"/>
    <lineage>
        <taxon>Bacteria</taxon>
        <taxon>Bacillati</taxon>
        <taxon>Actinomycetota</taxon>
        <taxon>Actinomycetes</taxon>
        <taxon>Kitasatosporales</taxon>
        <taxon>Streptomycetaceae</taxon>
        <taxon>Streptomyces</taxon>
    </lineage>
</organism>
<feature type="domain" description="Enoyl reductase (ER)" evidence="2">
    <location>
        <begin position="10"/>
        <end position="296"/>
    </location>
</feature>
<reference evidence="3 4" key="2">
    <citation type="journal article" date="2024" name="Microb. Biotechnol.">
        <title>The involvement of multiple ABC transporters in daunorubicin efflux in Streptomyces coeruleorubidus.</title>
        <authorList>
            <person name="Dong J."/>
            <person name="Ning J."/>
            <person name="Tian Y."/>
            <person name="Li H."/>
            <person name="Chen H."/>
            <person name="Guan W."/>
        </authorList>
    </citation>
    <scope>NUCLEOTIDE SEQUENCE [LARGE SCALE GENOMIC DNA]</scope>
    <source>
        <strain evidence="3 4">CICC 11043</strain>
    </source>
</reference>
<dbReference type="Pfam" id="PF01370">
    <property type="entry name" value="Epimerase"/>
    <property type="match status" value="1"/>
</dbReference>
<keyword evidence="1" id="KW-0521">NADP</keyword>
<dbReference type="Proteomes" id="UP001305002">
    <property type="component" value="Chromosome"/>
</dbReference>
<dbReference type="Gene3D" id="3.40.50.720">
    <property type="entry name" value="NAD(P)-binding Rossmann-like Domain"/>
    <property type="match status" value="1"/>
</dbReference>
<dbReference type="EC" id="1.-.-.-" evidence="3"/>
<keyword evidence="4" id="KW-1185">Reference proteome</keyword>
<evidence type="ECO:0000259" key="2">
    <source>
        <dbReference type="SMART" id="SM00829"/>
    </source>
</evidence>
<dbReference type="GO" id="GO:0016491">
    <property type="term" value="F:oxidoreductase activity"/>
    <property type="evidence" value="ECO:0007669"/>
    <property type="project" value="UniProtKB-KW"/>
</dbReference>
<dbReference type="RefSeq" id="WP_317924979.1">
    <property type="nucleotide sequence ID" value="NZ_CP137524.1"/>
</dbReference>
<proteinExistence type="predicted"/>
<sequence>MKAAVIVRTGPADELTYADVELPRPGPHDIRVKTAFAAVNPVDIWTRRGIPGLDLTFPAVLGWDVAGTVDAVGSEVSRFRVGDRVMGMVKQMTRLRGTYAEFVSAPQELFAPVPGKLSLETAAAPLTVLTSVKLLSNLHLPDRAKALVTGAAGAVGRVTVQWLVQAGHEVSGLARATDEDDLTSLGVRTVYPSGADVPPQAFDAVIDTAGLPQTISNVRDGGEFLSITDNEQPGPEREITPRKCYVEENGAQLAAVAEQLADGTLSLPLCRTYPLSNAAAAHAAFEQGGLRGKLLLAP</sequence>
<dbReference type="Gene3D" id="3.90.180.10">
    <property type="entry name" value="Medium-chain alcohol dehydrogenases, catalytic domain"/>
    <property type="match status" value="1"/>
</dbReference>
<evidence type="ECO:0000256" key="1">
    <source>
        <dbReference type="ARBA" id="ARBA00022857"/>
    </source>
</evidence>
<dbReference type="CDD" id="cd05289">
    <property type="entry name" value="MDR_like_2"/>
    <property type="match status" value="1"/>
</dbReference>
<accession>A0ABZ0K9A1</accession>
<dbReference type="Pfam" id="PF13602">
    <property type="entry name" value="ADH_zinc_N_2"/>
    <property type="match status" value="1"/>
</dbReference>
<dbReference type="SUPFAM" id="SSF50129">
    <property type="entry name" value="GroES-like"/>
    <property type="match status" value="1"/>
</dbReference>
<protein>
    <submittedName>
        <fullName evidence="3">NADP-dependent oxidoreductase</fullName>
        <ecNumber evidence="3">1.-.-.-</ecNumber>
    </submittedName>
</protein>
<dbReference type="SMART" id="SM00829">
    <property type="entry name" value="PKS_ER"/>
    <property type="match status" value="1"/>
</dbReference>
<evidence type="ECO:0000313" key="3">
    <source>
        <dbReference type="EMBL" id="WOT34540.1"/>
    </source>
</evidence>
<name>A0ABZ0K9A1_STRC4</name>
<dbReference type="SUPFAM" id="SSF51735">
    <property type="entry name" value="NAD(P)-binding Rossmann-fold domains"/>
    <property type="match status" value="1"/>
</dbReference>
<gene>
    <name evidence="3" type="ORF">R5U08_10500</name>
</gene>
<dbReference type="InterPro" id="IPR001509">
    <property type="entry name" value="Epimerase_deHydtase"/>
</dbReference>
<keyword evidence="3" id="KW-0560">Oxidoreductase</keyword>
<dbReference type="InterPro" id="IPR013154">
    <property type="entry name" value="ADH-like_N"/>
</dbReference>
<dbReference type="InterPro" id="IPR051603">
    <property type="entry name" value="Zinc-ADH_QOR/CCCR"/>
</dbReference>
<dbReference type="Pfam" id="PF08240">
    <property type="entry name" value="ADH_N"/>
    <property type="match status" value="1"/>
</dbReference>
<dbReference type="InterPro" id="IPR020843">
    <property type="entry name" value="ER"/>
</dbReference>
<dbReference type="PANTHER" id="PTHR44154:SF1">
    <property type="entry name" value="QUINONE OXIDOREDUCTASE"/>
    <property type="match status" value="1"/>
</dbReference>
<dbReference type="InterPro" id="IPR011032">
    <property type="entry name" value="GroES-like_sf"/>
</dbReference>
<dbReference type="EMBL" id="CP137524">
    <property type="protein sequence ID" value="WOT34540.1"/>
    <property type="molecule type" value="Genomic_DNA"/>
</dbReference>
<dbReference type="InterPro" id="IPR036291">
    <property type="entry name" value="NAD(P)-bd_dom_sf"/>
</dbReference>
<dbReference type="PANTHER" id="PTHR44154">
    <property type="entry name" value="QUINONE OXIDOREDUCTASE"/>
    <property type="match status" value="1"/>
</dbReference>
<reference evidence="3 4" key="1">
    <citation type="journal article" date="2021" name="J. Microbiol. Biotechnol.">
        <title>An Efficient Markerless Deletion System Suitable for the Industrial Strains of Streptomyces.</title>
        <authorList>
            <person name="Dong J."/>
            <person name="Wei J."/>
            <person name="Li H."/>
            <person name="Zhao S."/>
            <person name="Guan W."/>
        </authorList>
    </citation>
    <scope>NUCLEOTIDE SEQUENCE [LARGE SCALE GENOMIC DNA]</scope>
    <source>
        <strain evidence="3 4">CICC 11043</strain>
    </source>
</reference>
<evidence type="ECO:0000313" key="4">
    <source>
        <dbReference type="Proteomes" id="UP001305002"/>
    </source>
</evidence>